<comment type="caution">
    <text evidence="2">The sequence shown here is derived from an EMBL/GenBank/DDBJ whole genome shotgun (WGS) entry which is preliminary data.</text>
</comment>
<gene>
    <name evidence="2" type="ORF">EVOR1521_LOCUS7458</name>
</gene>
<dbReference type="InterPro" id="IPR029071">
    <property type="entry name" value="Ubiquitin-like_domsf"/>
</dbReference>
<evidence type="ECO:0000259" key="1">
    <source>
        <dbReference type="PROSITE" id="PS50053"/>
    </source>
</evidence>
<dbReference type="EMBL" id="CAUJNA010000600">
    <property type="protein sequence ID" value="CAJ1379116.1"/>
    <property type="molecule type" value="Genomic_DNA"/>
</dbReference>
<dbReference type="PROSITE" id="PS50053">
    <property type="entry name" value="UBIQUITIN_2"/>
    <property type="match status" value="1"/>
</dbReference>
<reference evidence="2" key="1">
    <citation type="submission" date="2023-08" db="EMBL/GenBank/DDBJ databases">
        <authorList>
            <person name="Chen Y."/>
            <person name="Shah S."/>
            <person name="Dougan E. K."/>
            <person name="Thang M."/>
            <person name="Chan C."/>
        </authorList>
    </citation>
    <scope>NUCLEOTIDE SEQUENCE</scope>
</reference>
<feature type="domain" description="Ubiquitin-like" evidence="1">
    <location>
        <begin position="190"/>
        <end position="258"/>
    </location>
</feature>
<keyword evidence="3" id="KW-1185">Reference proteome</keyword>
<accession>A0AA36I1P5</accession>
<name>A0AA36I1P5_9DINO</name>
<dbReference type="InterPro" id="IPR000626">
    <property type="entry name" value="Ubiquitin-like_dom"/>
</dbReference>
<protein>
    <recommendedName>
        <fullName evidence="1">Ubiquitin-like domain-containing protein</fullName>
    </recommendedName>
</protein>
<dbReference type="Gene3D" id="3.10.20.90">
    <property type="entry name" value="Phosphatidylinositol 3-kinase Catalytic Subunit, Chain A, domain 1"/>
    <property type="match status" value="1"/>
</dbReference>
<proteinExistence type="predicted"/>
<sequence>MSLRVVVDVFGIFNFKLRMDPKDCILDVKQLVEQGTGISHTSFKLQHGQPGNFDTPDVGQMVGDFSCAGDVRLFASSPTIDALKVANHIKEQQATAKTQGGIDIDGLAITPDFVCLTCQKEVEEKPSINDDALVGKDFSVLDVPASSSDNPRYQSILGEIERAEAEFLRMKNEHKARVKALVDESRSVSVGLRVRFISGREIDVQTSLKKTVKKFKEEDLSEHINKDVVLVFGTERLQTNRRLFAYGIREGSVLEVAVFNPTVEHDFHLKVAFVEFIVNEDGVRTPTPANSPYSVNVTPTTTVFQLIGTVLAGLRQFNLYQEHDRRFLYFLNGHLLNAVVSGEDQNGLVKDFAVGNDLIAVNVYDKNDRVYRIAVGEPVNDENSSSDEEDFEEVWGEGDDFTFLADYNFDVGDGTGYIEPINRDEAVEVVIYPNTKDKNMRIKLFFLPTATVKQVMDEINDITNIETGTFGLFNPINGEKLSEASLVSECPSEMLIKLKMMGGGSHRDLQKVALKSKNLKDKIVSIRASSTSTAGVFPQVLQLEEKFKELYEMADANATLALETFGKRLDENQLSEIVAVLGGGSSTDTKMKEVGEKVFAERLREVKSICSGLTSTIESASVVFQWAFNRAIEQNNGNYDLGKLKLLFGSIHTKKVAVREAKSSGDINMG</sequence>
<organism evidence="2 3">
    <name type="scientific">Effrenium voratum</name>
    <dbReference type="NCBI Taxonomy" id="2562239"/>
    <lineage>
        <taxon>Eukaryota</taxon>
        <taxon>Sar</taxon>
        <taxon>Alveolata</taxon>
        <taxon>Dinophyceae</taxon>
        <taxon>Suessiales</taxon>
        <taxon>Symbiodiniaceae</taxon>
        <taxon>Effrenium</taxon>
    </lineage>
</organism>
<dbReference type="AlphaFoldDB" id="A0AA36I1P5"/>
<dbReference type="CDD" id="cd17039">
    <property type="entry name" value="Ubl_ubiquitin_like"/>
    <property type="match status" value="1"/>
</dbReference>
<dbReference type="SUPFAM" id="SSF54236">
    <property type="entry name" value="Ubiquitin-like"/>
    <property type="match status" value="1"/>
</dbReference>
<evidence type="ECO:0000313" key="3">
    <source>
        <dbReference type="Proteomes" id="UP001178507"/>
    </source>
</evidence>
<dbReference type="Proteomes" id="UP001178507">
    <property type="component" value="Unassembled WGS sequence"/>
</dbReference>
<evidence type="ECO:0000313" key="2">
    <source>
        <dbReference type="EMBL" id="CAJ1379116.1"/>
    </source>
</evidence>